<sequence>MTFVPRLSPVVRGACHAVTGSVPLPESPPAPATDAPVAEVLAEQAEALAATVEEASPEALRAARAAARARAVDEALIGTAEILARGPTLTHRGYGPEPKADDILERSRIAGLRAAGCAGGAARLRPYLGDGYRAVEVRERYVALLAAEAEWKARAERERHPERG</sequence>
<protein>
    <submittedName>
        <fullName evidence="1">Uncharacterized protein</fullName>
    </submittedName>
</protein>
<evidence type="ECO:0000313" key="1">
    <source>
        <dbReference type="EMBL" id="GJD81461.1"/>
    </source>
</evidence>
<evidence type="ECO:0000313" key="2">
    <source>
        <dbReference type="Proteomes" id="UP001055108"/>
    </source>
</evidence>
<reference evidence="1" key="2">
    <citation type="submission" date="2021-08" db="EMBL/GenBank/DDBJ databases">
        <authorList>
            <person name="Tani A."/>
            <person name="Ola A."/>
            <person name="Ogura Y."/>
            <person name="Katsura K."/>
            <person name="Hayashi T."/>
        </authorList>
    </citation>
    <scope>NUCLEOTIDE SEQUENCE</scope>
    <source>
        <strain evidence="1">NBRC 103626</strain>
    </source>
</reference>
<dbReference type="EMBL" id="BPQM01000140">
    <property type="protein sequence ID" value="GJD81461.1"/>
    <property type="molecule type" value="Genomic_DNA"/>
</dbReference>
<gene>
    <name evidence="1" type="ORF">NBEOAGPD_4710</name>
</gene>
<dbReference type="AlphaFoldDB" id="A0AA37HTQ3"/>
<dbReference type="RefSeq" id="WP_238306694.1">
    <property type="nucleotide sequence ID" value="NZ_BPQM01000140.1"/>
</dbReference>
<proteinExistence type="predicted"/>
<comment type="caution">
    <text evidence="1">The sequence shown here is derived from an EMBL/GenBank/DDBJ whole genome shotgun (WGS) entry which is preliminary data.</text>
</comment>
<reference evidence="1" key="1">
    <citation type="journal article" date="2016" name="Front. Microbiol.">
        <title>Genome Sequence of the Piezophilic, Mesophilic Sulfate-Reducing Bacterium Desulfovibrio indicus J2T.</title>
        <authorList>
            <person name="Cao J."/>
            <person name="Maignien L."/>
            <person name="Shao Z."/>
            <person name="Alain K."/>
            <person name="Jebbar M."/>
        </authorList>
    </citation>
    <scope>NUCLEOTIDE SEQUENCE</scope>
    <source>
        <strain evidence="1">NBRC 103626</strain>
    </source>
</reference>
<accession>A0AA37HTQ3</accession>
<keyword evidence="2" id="KW-1185">Reference proteome</keyword>
<dbReference type="Proteomes" id="UP001055108">
    <property type="component" value="Unassembled WGS sequence"/>
</dbReference>
<organism evidence="1 2">
    <name type="scientific">Methylobacterium gregans</name>
    <dbReference type="NCBI Taxonomy" id="374424"/>
    <lineage>
        <taxon>Bacteria</taxon>
        <taxon>Pseudomonadati</taxon>
        <taxon>Pseudomonadota</taxon>
        <taxon>Alphaproteobacteria</taxon>
        <taxon>Hyphomicrobiales</taxon>
        <taxon>Methylobacteriaceae</taxon>
        <taxon>Methylobacterium</taxon>
    </lineage>
</organism>
<name>A0AA37HTQ3_9HYPH</name>